<organism evidence="1 2">
    <name type="scientific">Striga asiatica</name>
    <name type="common">Asiatic witchweed</name>
    <name type="synonym">Buchnera asiatica</name>
    <dbReference type="NCBI Taxonomy" id="4170"/>
    <lineage>
        <taxon>Eukaryota</taxon>
        <taxon>Viridiplantae</taxon>
        <taxon>Streptophyta</taxon>
        <taxon>Embryophyta</taxon>
        <taxon>Tracheophyta</taxon>
        <taxon>Spermatophyta</taxon>
        <taxon>Magnoliopsida</taxon>
        <taxon>eudicotyledons</taxon>
        <taxon>Gunneridae</taxon>
        <taxon>Pentapetalae</taxon>
        <taxon>asterids</taxon>
        <taxon>lamiids</taxon>
        <taxon>Lamiales</taxon>
        <taxon>Orobanchaceae</taxon>
        <taxon>Buchnereae</taxon>
        <taxon>Striga</taxon>
    </lineage>
</organism>
<accession>A0A5A7PWG1</accession>
<keyword evidence="2" id="KW-1185">Reference proteome</keyword>
<comment type="caution">
    <text evidence="1">The sequence shown here is derived from an EMBL/GenBank/DDBJ whole genome shotgun (WGS) entry which is preliminary data.</text>
</comment>
<feature type="non-terminal residue" evidence="1">
    <location>
        <position position="135"/>
    </location>
</feature>
<proteinExistence type="predicted"/>
<dbReference type="Proteomes" id="UP000325081">
    <property type="component" value="Unassembled WGS sequence"/>
</dbReference>
<dbReference type="AlphaFoldDB" id="A0A5A7PWG1"/>
<gene>
    <name evidence="1" type="ORF">STAS_13570</name>
</gene>
<feature type="non-terminal residue" evidence="1">
    <location>
        <position position="1"/>
    </location>
</feature>
<protein>
    <submittedName>
        <fullName evidence="1">Tetratricopeptide repeat protein</fullName>
    </submittedName>
</protein>
<sequence length="135" mass="15975">GVRTCPRFYQSNKAKISGHEFVFHDVKIYNLFNSLIFNYFYSQHFYWHCRIHDWAPGCLSQKFKEFKLLEGNASVYTTGHLDAYRKKPTRAFISRTKQKSADMNLIFMMCRASVYTTGQMDAYRKSLKNLNFLKA</sequence>
<evidence type="ECO:0000313" key="1">
    <source>
        <dbReference type="EMBL" id="GER37175.1"/>
    </source>
</evidence>
<name>A0A5A7PWG1_STRAF</name>
<evidence type="ECO:0000313" key="2">
    <source>
        <dbReference type="Proteomes" id="UP000325081"/>
    </source>
</evidence>
<reference evidence="2" key="1">
    <citation type="journal article" date="2019" name="Curr. Biol.">
        <title>Genome Sequence of Striga asiatica Provides Insight into the Evolution of Plant Parasitism.</title>
        <authorList>
            <person name="Yoshida S."/>
            <person name="Kim S."/>
            <person name="Wafula E.K."/>
            <person name="Tanskanen J."/>
            <person name="Kim Y.M."/>
            <person name="Honaas L."/>
            <person name="Yang Z."/>
            <person name="Spallek T."/>
            <person name="Conn C.E."/>
            <person name="Ichihashi Y."/>
            <person name="Cheong K."/>
            <person name="Cui S."/>
            <person name="Der J.P."/>
            <person name="Gundlach H."/>
            <person name="Jiao Y."/>
            <person name="Hori C."/>
            <person name="Ishida J.K."/>
            <person name="Kasahara H."/>
            <person name="Kiba T."/>
            <person name="Kim M.S."/>
            <person name="Koo N."/>
            <person name="Laohavisit A."/>
            <person name="Lee Y.H."/>
            <person name="Lumba S."/>
            <person name="McCourt P."/>
            <person name="Mortimer J.C."/>
            <person name="Mutuku J.M."/>
            <person name="Nomura T."/>
            <person name="Sasaki-Sekimoto Y."/>
            <person name="Seto Y."/>
            <person name="Wang Y."/>
            <person name="Wakatake T."/>
            <person name="Sakakibara H."/>
            <person name="Demura T."/>
            <person name="Yamaguchi S."/>
            <person name="Yoneyama K."/>
            <person name="Manabe R.I."/>
            <person name="Nelson D.C."/>
            <person name="Schulman A.H."/>
            <person name="Timko M.P."/>
            <person name="dePamphilis C.W."/>
            <person name="Choi D."/>
            <person name="Shirasu K."/>
        </authorList>
    </citation>
    <scope>NUCLEOTIDE SEQUENCE [LARGE SCALE GENOMIC DNA]</scope>
    <source>
        <strain evidence="2">cv. UVA1</strain>
    </source>
</reference>
<dbReference type="EMBL" id="BKCP01005294">
    <property type="protein sequence ID" value="GER37175.1"/>
    <property type="molecule type" value="Genomic_DNA"/>
</dbReference>